<proteinExistence type="predicted"/>
<dbReference type="CDD" id="cd07821">
    <property type="entry name" value="PYR_PYL_RCAR_like"/>
    <property type="match status" value="1"/>
</dbReference>
<name>A0A9P3Q0U2_9MYCO</name>
<sequence length="147" mass="16030">MIEFTLTRTTSAPIEAVFDRLTDHRNYKNISPLRTSELVRPGDTEPNGVGALRRMGLIGPAQIEEVTEFERPTRFGYRLRSGLPVRDHTGTVELAESETGTRVTYSVRSTPTLPIPGIGLVLGIILKQGISGLLDGIVRAAEQSTAD</sequence>
<dbReference type="SUPFAM" id="SSF55961">
    <property type="entry name" value="Bet v1-like"/>
    <property type="match status" value="1"/>
</dbReference>
<gene>
    <name evidence="2" type="ORF">Mkiyose1413_06660</name>
    <name evidence="1" type="ORF">SRL2020028_02350</name>
</gene>
<dbReference type="InterPro" id="IPR019587">
    <property type="entry name" value="Polyketide_cyclase/dehydratase"/>
</dbReference>
<evidence type="ECO:0000313" key="3">
    <source>
        <dbReference type="Proteomes" id="UP001064782"/>
    </source>
</evidence>
<dbReference type="Proteomes" id="UP001064782">
    <property type="component" value="Unassembled WGS sequence"/>
</dbReference>
<dbReference type="RefSeq" id="WP_236977145.1">
    <property type="nucleotide sequence ID" value="NZ_BRXE01000001.1"/>
</dbReference>
<dbReference type="AlphaFoldDB" id="A0A9P3Q0U2"/>
<dbReference type="InterPro" id="IPR023393">
    <property type="entry name" value="START-like_dom_sf"/>
</dbReference>
<organism evidence="2 3">
    <name type="scientific">Mycobacterium kiyosense</name>
    <dbReference type="NCBI Taxonomy" id="2871094"/>
    <lineage>
        <taxon>Bacteria</taxon>
        <taxon>Bacillati</taxon>
        <taxon>Actinomycetota</taxon>
        <taxon>Actinomycetes</taxon>
        <taxon>Mycobacteriales</taxon>
        <taxon>Mycobacteriaceae</taxon>
        <taxon>Mycobacterium</taxon>
    </lineage>
</organism>
<dbReference type="Gene3D" id="3.30.530.20">
    <property type="match status" value="1"/>
</dbReference>
<accession>A0A9P3Q0U2</accession>
<protein>
    <recommendedName>
        <fullName evidence="4">SRPBCC family protein</fullName>
    </recommendedName>
</protein>
<comment type="caution">
    <text evidence="2">The sequence shown here is derived from an EMBL/GenBank/DDBJ whole genome shotgun (WGS) entry which is preliminary data.</text>
</comment>
<dbReference type="GeneID" id="83627312"/>
<evidence type="ECO:0008006" key="4">
    <source>
        <dbReference type="Google" id="ProtNLM"/>
    </source>
</evidence>
<evidence type="ECO:0000313" key="2">
    <source>
        <dbReference type="EMBL" id="GLD28783.1"/>
    </source>
</evidence>
<keyword evidence="3" id="KW-1185">Reference proteome</keyword>
<dbReference type="EMBL" id="BRXE01000001">
    <property type="protein sequence ID" value="GLB80979.1"/>
    <property type="molecule type" value="Genomic_DNA"/>
</dbReference>
<dbReference type="Pfam" id="PF10604">
    <property type="entry name" value="Polyketide_cyc2"/>
    <property type="match status" value="1"/>
</dbReference>
<reference evidence="2" key="1">
    <citation type="submission" date="2022-08" db="EMBL/GenBank/DDBJ databases">
        <title>Mycobacterium kiyosense sp. nov., scotochromogenic slow-glowing species isolated from respiratory specimens.</title>
        <authorList>
            <person name="Fukano H."/>
            <person name="Kazumi Y."/>
            <person name="Sakagami N."/>
            <person name="Ato M."/>
            <person name="Mitarai S."/>
            <person name="Hoshino Y."/>
        </authorList>
    </citation>
    <scope>NUCLEOTIDE SEQUENCE</scope>
    <source>
        <strain evidence="2">1413</strain>
        <strain evidence="1">SRL2020-028</strain>
    </source>
</reference>
<evidence type="ECO:0000313" key="1">
    <source>
        <dbReference type="EMBL" id="GLB80979.1"/>
    </source>
</evidence>
<dbReference type="Proteomes" id="UP001165663">
    <property type="component" value="Unassembled WGS sequence"/>
</dbReference>
<dbReference type="EMBL" id="BRZI01000002">
    <property type="protein sequence ID" value="GLD28783.1"/>
    <property type="molecule type" value="Genomic_DNA"/>
</dbReference>